<dbReference type="InterPro" id="IPR010982">
    <property type="entry name" value="Lambda_DNA-bd_dom_sf"/>
</dbReference>
<accession>A0A3S0H964</accession>
<proteinExistence type="predicted"/>
<organism evidence="1 2">
    <name type="scientific">Hymenobacter gummosus</name>
    <dbReference type="NCBI Taxonomy" id="1776032"/>
    <lineage>
        <taxon>Bacteria</taxon>
        <taxon>Pseudomonadati</taxon>
        <taxon>Bacteroidota</taxon>
        <taxon>Cytophagia</taxon>
        <taxon>Cytophagales</taxon>
        <taxon>Hymenobacteraceae</taxon>
        <taxon>Hymenobacter</taxon>
    </lineage>
</organism>
<evidence type="ECO:0000313" key="1">
    <source>
        <dbReference type="EMBL" id="RTQ52375.1"/>
    </source>
</evidence>
<dbReference type="EMBL" id="RXOF01000002">
    <property type="protein sequence ID" value="RTQ52375.1"/>
    <property type="molecule type" value="Genomic_DNA"/>
</dbReference>
<dbReference type="GO" id="GO:0003677">
    <property type="term" value="F:DNA binding"/>
    <property type="evidence" value="ECO:0007669"/>
    <property type="project" value="InterPro"/>
</dbReference>
<comment type="caution">
    <text evidence="1">The sequence shown here is derived from an EMBL/GenBank/DDBJ whole genome shotgun (WGS) entry which is preliminary data.</text>
</comment>
<protein>
    <submittedName>
        <fullName evidence="1">Uncharacterized protein</fullName>
    </submittedName>
</protein>
<name>A0A3S0H964_9BACT</name>
<reference evidence="1 2" key="1">
    <citation type="submission" date="2018-12" db="EMBL/GenBank/DDBJ databases">
        <title>Hymenobacter gummosus sp. nov., isolated from a spring.</title>
        <authorList>
            <person name="Nie L."/>
        </authorList>
    </citation>
    <scope>NUCLEOTIDE SEQUENCE [LARGE SCALE GENOMIC DNA]</scope>
    <source>
        <strain evidence="1 2">KCTC 52166</strain>
    </source>
</reference>
<gene>
    <name evidence="1" type="ORF">EJV47_05005</name>
</gene>
<dbReference type="Proteomes" id="UP000282184">
    <property type="component" value="Unassembled WGS sequence"/>
</dbReference>
<dbReference type="OrthoDB" id="887246at2"/>
<dbReference type="AlphaFoldDB" id="A0A3S0H964"/>
<evidence type="ECO:0000313" key="2">
    <source>
        <dbReference type="Proteomes" id="UP000282184"/>
    </source>
</evidence>
<dbReference type="RefSeq" id="WP_126692030.1">
    <property type="nucleotide sequence ID" value="NZ_RXOF01000002.1"/>
</dbReference>
<dbReference type="SUPFAM" id="SSF47413">
    <property type="entry name" value="lambda repressor-like DNA-binding domains"/>
    <property type="match status" value="1"/>
</dbReference>
<sequence>MNNEYSRRPLVRLRAWFALSQAELGRYLGLGREMVSQVERGVRPLPLPAALADAALTLAWQAGEAAPLPPPEPPDPAALHRQLREARHRAEQLAHELLIMQERSTWATRRLAALPTLTAALTAGGAAAPAWLERFASRARNELVRSGPTAQALLTARRAGLLAEATALAQTLENQQSEAKNENIFL</sequence>
<keyword evidence="2" id="KW-1185">Reference proteome</keyword>
<dbReference type="Gene3D" id="1.10.260.40">
    <property type="entry name" value="lambda repressor-like DNA-binding domains"/>
    <property type="match status" value="1"/>
</dbReference>